<protein>
    <submittedName>
        <fullName evidence="2">Uncharacterized protein</fullName>
    </submittedName>
</protein>
<dbReference type="EMBL" id="CAJNOL010006702">
    <property type="protein sequence ID" value="CAF1620818.1"/>
    <property type="molecule type" value="Genomic_DNA"/>
</dbReference>
<dbReference type="EMBL" id="CAJNOH010005217">
    <property type="protein sequence ID" value="CAF1392194.1"/>
    <property type="molecule type" value="Genomic_DNA"/>
</dbReference>
<dbReference type="AlphaFoldDB" id="A0A816CFV2"/>
<dbReference type="Proteomes" id="UP000663854">
    <property type="component" value="Unassembled WGS sequence"/>
</dbReference>
<evidence type="ECO:0000313" key="1">
    <source>
        <dbReference type="EMBL" id="CAF1392194.1"/>
    </source>
</evidence>
<comment type="caution">
    <text evidence="2">The sequence shown here is derived from an EMBL/GenBank/DDBJ whole genome shotgun (WGS) entry which is preliminary data.</text>
</comment>
<name>A0A816CFV2_9BILA</name>
<keyword evidence="3" id="KW-1185">Reference proteome</keyword>
<reference evidence="2" key="1">
    <citation type="submission" date="2021-02" db="EMBL/GenBank/DDBJ databases">
        <authorList>
            <person name="Nowell W R."/>
        </authorList>
    </citation>
    <scope>NUCLEOTIDE SEQUENCE</scope>
</reference>
<proteinExistence type="predicted"/>
<evidence type="ECO:0000313" key="2">
    <source>
        <dbReference type="EMBL" id="CAF1620818.1"/>
    </source>
</evidence>
<organism evidence="2 3">
    <name type="scientific">Rotaria sordida</name>
    <dbReference type="NCBI Taxonomy" id="392033"/>
    <lineage>
        <taxon>Eukaryota</taxon>
        <taxon>Metazoa</taxon>
        <taxon>Spiralia</taxon>
        <taxon>Gnathifera</taxon>
        <taxon>Rotifera</taxon>
        <taxon>Eurotatoria</taxon>
        <taxon>Bdelloidea</taxon>
        <taxon>Philodinida</taxon>
        <taxon>Philodinidae</taxon>
        <taxon>Rotaria</taxon>
    </lineage>
</organism>
<dbReference type="Proteomes" id="UP000663870">
    <property type="component" value="Unassembled WGS sequence"/>
</dbReference>
<sequence length="31" mass="3369">VGKIPNELEALQTQLDESAKQTAAMLVDIEI</sequence>
<accession>A0A816CFV2</accession>
<feature type="non-terminal residue" evidence="2">
    <location>
        <position position="1"/>
    </location>
</feature>
<gene>
    <name evidence="2" type="ORF">JXQ802_LOCUS50565</name>
    <name evidence="1" type="ORF">PYM288_LOCUS34392</name>
</gene>
<evidence type="ECO:0000313" key="3">
    <source>
        <dbReference type="Proteomes" id="UP000663870"/>
    </source>
</evidence>